<comment type="similarity">
    <text evidence="2">Belongs to the short-chain dehydrogenases/reductases (SDR) family.</text>
</comment>
<gene>
    <name evidence="3" type="ORF">KV203_16400</name>
</gene>
<dbReference type="Proteomes" id="UP000887023">
    <property type="component" value="Chromosome"/>
</dbReference>
<dbReference type="SUPFAM" id="SSF51735">
    <property type="entry name" value="NAD(P)-binding Rossmann-fold domains"/>
    <property type="match status" value="1"/>
</dbReference>
<dbReference type="NCBIfam" id="NF004846">
    <property type="entry name" value="PRK06197.1"/>
    <property type="match status" value="1"/>
</dbReference>
<sequence length="291" mass="31222">MTGWNAADIPEQYGRTFVVTGANSGLGEVATAALAAAGGTVVMACRDEKKATEVAQRIGDRVLVRHLDLADLGSVREFAASMGPIDVLINNAGVMAVPFRQTADGFEMQIGTNHLGHFALTGLLIDRISDRVVTLSSDAHNWGSVDLDDLNWERRSYNRWRAYGASKVANLLFTYELQRKLTAAGSSVISVAAHPGYAATGLQSNTESILDRVMWLGNKLIAQSAEMGALPELYAATAVGVTGGSYYGPDGIRQMRGYPKRVGSNAESRDQELAAALWARSEELTGVRYPV</sequence>
<dbReference type="PRINTS" id="PR00080">
    <property type="entry name" value="SDRFAMILY"/>
</dbReference>
<dbReference type="Pfam" id="PF00106">
    <property type="entry name" value="adh_short"/>
    <property type="match status" value="1"/>
</dbReference>
<organism evidence="3 4">
    <name type="scientific">Skermania pinensis</name>
    <dbReference type="NCBI Taxonomy" id="39122"/>
    <lineage>
        <taxon>Bacteria</taxon>
        <taxon>Bacillati</taxon>
        <taxon>Actinomycetota</taxon>
        <taxon>Actinomycetes</taxon>
        <taxon>Mycobacteriales</taxon>
        <taxon>Gordoniaceae</taxon>
        <taxon>Skermania</taxon>
    </lineage>
</organism>
<dbReference type="PANTHER" id="PTHR43157">
    <property type="entry name" value="PHOSPHATIDYLINOSITOL-GLYCAN BIOSYNTHESIS CLASS F PROTEIN-RELATED"/>
    <property type="match status" value="1"/>
</dbReference>
<keyword evidence="4" id="KW-1185">Reference proteome</keyword>
<dbReference type="EMBL" id="CP079105">
    <property type="protein sequence ID" value="QXQ13407.1"/>
    <property type="molecule type" value="Genomic_DNA"/>
</dbReference>
<dbReference type="RefSeq" id="WP_066472643.1">
    <property type="nucleotide sequence ID" value="NZ_CBCRUZ010000027.1"/>
</dbReference>
<evidence type="ECO:0000313" key="4">
    <source>
        <dbReference type="Proteomes" id="UP000887023"/>
    </source>
</evidence>
<proteinExistence type="inferred from homology"/>
<dbReference type="InterPro" id="IPR036291">
    <property type="entry name" value="NAD(P)-bd_dom_sf"/>
</dbReference>
<protein>
    <submittedName>
        <fullName evidence="3">SDR family NAD(P)-dependent oxidoreductase</fullName>
    </submittedName>
</protein>
<keyword evidence="1" id="KW-0560">Oxidoreductase</keyword>
<evidence type="ECO:0000256" key="1">
    <source>
        <dbReference type="ARBA" id="ARBA00023002"/>
    </source>
</evidence>
<name>A0ABX8S8C1_9ACTN</name>
<dbReference type="PRINTS" id="PR00081">
    <property type="entry name" value="GDHRDH"/>
</dbReference>
<accession>A0ABX8S8C1</accession>
<dbReference type="CDD" id="cd05327">
    <property type="entry name" value="retinol-DH_like_SDR_c_like"/>
    <property type="match status" value="1"/>
</dbReference>
<evidence type="ECO:0000313" key="3">
    <source>
        <dbReference type="EMBL" id="QXQ13407.1"/>
    </source>
</evidence>
<reference evidence="3" key="1">
    <citation type="submission" date="2021-07" db="EMBL/GenBank/DDBJ databases">
        <title>Candidatus Kaistella beijingensis sp. nov. isolated from a municipal wastewater treatment plant is involved in sludge foaming.</title>
        <authorList>
            <person name="Song Y."/>
            <person name="Liu S.-J."/>
        </authorList>
    </citation>
    <scope>NUCLEOTIDE SEQUENCE</scope>
    <source>
        <strain evidence="3">DSM 43998</strain>
    </source>
</reference>
<evidence type="ECO:0000256" key="2">
    <source>
        <dbReference type="RuleBase" id="RU000363"/>
    </source>
</evidence>
<dbReference type="InterPro" id="IPR002347">
    <property type="entry name" value="SDR_fam"/>
</dbReference>
<dbReference type="Gene3D" id="3.40.50.720">
    <property type="entry name" value="NAD(P)-binding Rossmann-like Domain"/>
    <property type="match status" value="1"/>
</dbReference>
<dbReference type="PANTHER" id="PTHR43157:SF31">
    <property type="entry name" value="PHOSPHATIDYLINOSITOL-GLYCAN BIOSYNTHESIS CLASS F PROTEIN"/>
    <property type="match status" value="1"/>
</dbReference>